<organism evidence="3 5">
    <name type="scientific">Holdemania massiliensis</name>
    <dbReference type="NCBI Taxonomy" id="1468449"/>
    <lineage>
        <taxon>Bacteria</taxon>
        <taxon>Bacillati</taxon>
        <taxon>Bacillota</taxon>
        <taxon>Erysipelotrichia</taxon>
        <taxon>Erysipelotrichales</taxon>
        <taxon>Erysipelotrichaceae</taxon>
        <taxon>Holdemania</taxon>
    </lineage>
</organism>
<dbReference type="EMBL" id="WKPJ01000027">
    <property type="protein sequence ID" value="MSA90487.1"/>
    <property type="molecule type" value="Genomic_DNA"/>
</dbReference>
<evidence type="ECO:0000313" key="3">
    <source>
        <dbReference type="EMBL" id="MSA90487.1"/>
    </source>
</evidence>
<gene>
    <name evidence="4" type="ORF">GKD88_13910</name>
    <name evidence="3" type="ORF">GKE08_14240</name>
</gene>
<feature type="domain" description="Microcystin LR degradation protein MlrC C-terminal" evidence="1">
    <location>
        <begin position="297"/>
        <end position="472"/>
    </location>
</feature>
<evidence type="ECO:0000259" key="1">
    <source>
        <dbReference type="Pfam" id="PF07171"/>
    </source>
</evidence>
<evidence type="ECO:0000313" key="5">
    <source>
        <dbReference type="Proteomes" id="UP000433575"/>
    </source>
</evidence>
<dbReference type="Pfam" id="PF07171">
    <property type="entry name" value="MlrC_C"/>
    <property type="match status" value="1"/>
</dbReference>
<protein>
    <recommendedName>
        <fullName evidence="7">Microcystin degradation protein MlrC</fullName>
    </recommendedName>
</protein>
<dbReference type="InterPro" id="IPR015995">
    <property type="entry name" value="MlrC_N"/>
</dbReference>
<dbReference type="Pfam" id="PF07364">
    <property type="entry name" value="DUF1485"/>
    <property type="match status" value="1"/>
</dbReference>
<dbReference type="InterPro" id="IPR010799">
    <property type="entry name" value="MlrC_C"/>
</dbReference>
<evidence type="ECO:0008006" key="7">
    <source>
        <dbReference type="Google" id="ProtNLM"/>
    </source>
</evidence>
<dbReference type="AlphaFoldDB" id="A0A6N7S9E7"/>
<dbReference type="RefSeq" id="WP_154239752.1">
    <property type="nucleotide sequence ID" value="NZ_CALJPI010000018.1"/>
</dbReference>
<evidence type="ECO:0000313" key="4">
    <source>
        <dbReference type="EMBL" id="MSC34217.1"/>
    </source>
</evidence>
<reference evidence="5 6" key="1">
    <citation type="journal article" date="2019" name="Nat. Med.">
        <title>A library of human gut bacterial isolates paired with longitudinal multiomics data enables mechanistic microbiome research.</title>
        <authorList>
            <person name="Poyet M."/>
            <person name="Groussin M."/>
            <person name="Gibbons S.M."/>
            <person name="Avila-Pacheco J."/>
            <person name="Jiang X."/>
            <person name="Kearney S.M."/>
            <person name="Perrotta A.R."/>
            <person name="Berdy B."/>
            <person name="Zhao S."/>
            <person name="Lieberman T.D."/>
            <person name="Swanson P.K."/>
            <person name="Smith M."/>
            <person name="Roesemann S."/>
            <person name="Alexander J.E."/>
            <person name="Rich S.A."/>
            <person name="Livny J."/>
            <person name="Vlamakis H."/>
            <person name="Clish C."/>
            <person name="Bullock K."/>
            <person name="Deik A."/>
            <person name="Scott J."/>
            <person name="Pierce K.A."/>
            <person name="Xavier R.J."/>
            <person name="Alm E.J."/>
        </authorList>
    </citation>
    <scope>NUCLEOTIDE SEQUENCE [LARGE SCALE GENOMIC DNA]</scope>
    <source>
        <strain evidence="3 5">BIOML-A4</strain>
        <strain evidence="4 6">BIOML-A5</strain>
    </source>
</reference>
<name>A0A6N7S9E7_9FIRM</name>
<accession>A0A6N7S9E7</accession>
<sequence length="483" mass="53375">MKKILIGALLAESNAYVQKDCEIQDFTILTGPAMADKLAIRELAEAHDVQLIPSLHASCMAAGCVDEDTFDYLQKKFIQAVKAHQEELDGIYLFLHGASHVRNLPGGSGDHFLLHAIRKIVGPYLPIAVLCDPHGNLAQEYVDECTVLRTFRHSPHSDRDQASQIVFQCLLNVLQDRRPIHPVYRKVPILLGGERCVSADEPLCSINQKLDQIEADPRILCCSYHIGYLRHDSEHCGAGIVVVPNQPEDEAYAEQKADEIYDYVWQRHTEFHFTGNASEPDAALAAMLEFDGRPCFLSDSGDNVTAGAPGVNTTMLRQVLALSDFHNKQILFAAICDPELCAKTLIHVRAGEKVDVEIGAQLDSNSAPVRIRGTVAAVGNLHRRYGDEAVAGSAWTVKLEDLPVSVVIASAPVSFSERLQYEKAHVDLDAYDLIIVKQGYLYPELKAMAANYVMALTDGACMQRTEKLTYKKVSRPIYPLDAI</sequence>
<keyword evidence="6" id="KW-1185">Reference proteome</keyword>
<dbReference type="EMBL" id="WKPI01000029">
    <property type="protein sequence ID" value="MSC34217.1"/>
    <property type="molecule type" value="Genomic_DNA"/>
</dbReference>
<feature type="domain" description="Microcystin LR degradation protein MlrC N-terminal" evidence="2">
    <location>
        <begin position="3"/>
        <end position="286"/>
    </location>
</feature>
<evidence type="ECO:0000259" key="2">
    <source>
        <dbReference type="Pfam" id="PF07364"/>
    </source>
</evidence>
<evidence type="ECO:0000313" key="6">
    <source>
        <dbReference type="Proteomes" id="UP000480929"/>
    </source>
</evidence>
<proteinExistence type="predicted"/>
<comment type="caution">
    <text evidence="3">The sequence shown here is derived from an EMBL/GenBank/DDBJ whole genome shotgun (WGS) entry which is preliminary data.</text>
</comment>
<dbReference type="OrthoDB" id="9815420at2"/>
<dbReference type="Proteomes" id="UP000480929">
    <property type="component" value="Unassembled WGS sequence"/>
</dbReference>
<dbReference type="Proteomes" id="UP000433575">
    <property type="component" value="Unassembled WGS sequence"/>
</dbReference>